<dbReference type="Pfam" id="PF08402">
    <property type="entry name" value="TOBE_2"/>
    <property type="match status" value="1"/>
</dbReference>
<dbReference type="SUPFAM" id="SSF52540">
    <property type="entry name" value="P-loop containing nucleoside triphosphate hydrolases"/>
    <property type="match status" value="1"/>
</dbReference>
<dbReference type="InterPro" id="IPR003593">
    <property type="entry name" value="AAA+_ATPase"/>
</dbReference>
<dbReference type="InterPro" id="IPR015853">
    <property type="entry name" value="ABC_transpr_FbpC"/>
</dbReference>
<accession>A0A9J6PE14</accession>
<dbReference type="InterPro" id="IPR017871">
    <property type="entry name" value="ABC_transporter-like_CS"/>
</dbReference>
<dbReference type="SUPFAM" id="SSF50331">
    <property type="entry name" value="MOP-like"/>
    <property type="match status" value="1"/>
</dbReference>
<evidence type="ECO:0000256" key="1">
    <source>
        <dbReference type="ARBA" id="ARBA00022448"/>
    </source>
</evidence>
<keyword evidence="7" id="KW-0406">Ion transport</keyword>
<proteinExistence type="predicted"/>
<dbReference type="Pfam" id="PF00005">
    <property type="entry name" value="ABC_tran"/>
    <property type="match status" value="1"/>
</dbReference>
<gene>
    <name evidence="10" type="ORF">NJQ99_06110</name>
</gene>
<feature type="domain" description="ABC transporter" evidence="9">
    <location>
        <begin position="9"/>
        <end position="241"/>
    </location>
</feature>
<dbReference type="GO" id="GO:0016887">
    <property type="term" value="F:ATP hydrolysis activity"/>
    <property type="evidence" value="ECO:0007669"/>
    <property type="project" value="InterPro"/>
</dbReference>
<evidence type="ECO:0000256" key="5">
    <source>
        <dbReference type="ARBA" id="ARBA00022840"/>
    </source>
</evidence>
<dbReference type="InterPro" id="IPR003439">
    <property type="entry name" value="ABC_transporter-like_ATP-bd"/>
</dbReference>
<dbReference type="GO" id="GO:0015697">
    <property type="term" value="P:quaternary ammonium group transport"/>
    <property type="evidence" value="ECO:0007669"/>
    <property type="project" value="UniProtKB-ARBA"/>
</dbReference>
<dbReference type="GO" id="GO:0005524">
    <property type="term" value="F:ATP binding"/>
    <property type="evidence" value="ECO:0007669"/>
    <property type="project" value="UniProtKB-KW"/>
</dbReference>
<keyword evidence="5 10" id="KW-0067">ATP-binding</keyword>
<evidence type="ECO:0000313" key="11">
    <source>
        <dbReference type="Proteomes" id="UP001055804"/>
    </source>
</evidence>
<keyword evidence="2" id="KW-1003">Cell membrane</keyword>
<evidence type="ECO:0000256" key="8">
    <source>
        <dbReference type="ARBA" id="ARBA00023136"/>
    </source>
</evidence>
<dbReference type="PROSITE" id="PS50893">
    <property type="entry name" value="ABC_TRANSPORTER_2"/>
    <property type="match status" value="1"/>
</dbReference>
<dbReference type="SMART" id="SM00382">
    <property type="entry name" value="AAA"/>
    <property type="match status" value="1"/>
</dbReference>
<keyword evidence="6" id="KW-0408">Iron</keyword>
<evidence type="ECO:0000256" key="6">
    <source>
        <dbReference type="ARBA" id="ARBA00023004"/>
    </source>
</evidence>
<dbReference type="FunFam" id="3.40.50.300:FF:000425">
    <property type="entry name" value="Probable ABC transporter, ATP-binding subunit"/>
    <property type="match status" value="1"/>
</dbReference>
<dbReference type="PROSITE" id="PS00211">
    <property type="entry name" value="ABC_TRANSPORTER_1"/>
    <property type="match status" value="1"/>
</dbReference>
<dbReference type="InterPro" id="IPR013611">
    <property type="entry name" value="Transp-assoc_OB_typ2"/>
</dbReference>
<dbReference type="Gene3D" id="2.40.50.100">
    <property type="match status" value="1"/>
</dbReference>
<reference evidence="10" key="1">
    <citation type="submission" date="2022-06" db="EMBL/GenBank/DDBJ databases">
        <title>Isolation and Genomics of Futiania mangrovii gen. nov., sp. nov., a Rare and Metabolically-versatile member in the Class Alphaproteobacteria.</title>
        <authorList>
            <person name="Liu L."/>
            <person name="Huang W.-C."/>
            <person name="Pan J."/>
            <person name="Li J."/>
            <person name="Huang Y."/>
            <person name="Du H."/>
            <person name="Liu Y."/>
            <person name="Li M."/>
        </authorList>
    </citation>
    <scope>NUCLEOTIDE SEQUENCE</scope>
    <source>
        <strain evidence="10">FT118</strain>
    </source>
</reference>
<keyword evidence="11" id="KW-1185">Reference proteome</keyword>
<dbReference type="Proteomes" id="UP001055804">
    <property type="component" value="Unassembled WGS sequence"/>
</dbReference>
<dbReference type="Gene3D" id="2.40.50.140">
    <property type="entry name" value="Nucleic acid-binding proteins"/>
    <property type="match status" value="1"/>
</dbReference>
<dbReference type="EMBL" id="JAMZFT010000001">
    <property type="protein sequence ID" value="MCP1335979.1"/>
    <property type="molecule type" value="Genomic_DNA"/>
</dbReference>
<name>A0A9J6PE14_9PROT</name>
<sequence>MSHPLDHGLSLRAVTRRFGGVTAADEVSINVGAGEVVCLLGPSGCGKTTTLRIAAGLERPDAGEVYIDGRLVAGRGLFVPPEDRGVGLMFQDFALFPHLDVTGNVTFGLTRMSGRERAARAAEVLDLVGLSHLAKAWPHTLSGGEQQRVALARALAPRPGVILMDEPFSGLDRRLRDQVRDQTIAILKAADAATLFVTHEPEEALRVADRIVLMRAGQVVQAGTPLEIYEDPVDRDAAYFFSDLNEFEVRVTGGMAMTPAGPVPAGEMADGARVRVCVRPEAVLIDTDESGDGIAAEVTAARFMGHETLTELALPGNAVRVQALVPGRAPVDIGGRARVRIDPEGAFVFASAQGSD</sequence>
<dbReference type="CDD" id="cd03259">
    <property type="entry name" value="ABC_Carb_Solutes_like"/>
    <property type="match status" value="1"/>
</dbReference>
<dbReference type="InterPro" id="IPR012340">
    <property type="entry name" value="NA-bd_OB-fold"/>
</dbReference>
<evidence type="ECO:0000256" key="2">
    <source>
        <dbReference type="ARBA" id="ARBA00022475"/>
    </source>
</evidence>
<dbReference type="Gene3D" id="3.40.50.300">
    <property type="entry name" value="P-loop containing nucleotide triphosphate hydrolases"/>
    <property type="match status" value="1"/>
</dbReference>
<dbReference type="PANTHER" id="PTHR42781">
    <property type="entry name" value="SPERMIDINE/PUTRESCINE IMPORT ATP-BINDING PROTEIN POTA"/>
    <property type="match status" value="1"/>
</dbReference>
<keyword evidence="1" id="KW-0813">Transport</keyword>
<dbReference type="InterPro" id="IPR050093">
    <property type="entry name" value="ABC_SmlMolc_Importer"/>
</dbReference>
<protein>
    <submittedName>
        <fullName evidence="10">ABC transporter ATP-binding protein</fullName>
    </submittedName>
</protein>
<evidence type="ECO:0000259" key="9">
    <source>
        <dbReference type="PROSITE" id="PS50893"/>
    </source>
</evidence>
<evidence type="ECO:0000256" key="4">
    <source>
        <dbReference type="ARBA" id="ARBA00022741"/>
    </source>
</evidence>
<comment type="caution">
    <text evidence="10">The sequence shown here is derived from an EMBL/GenBank/DDBJ whole genome shotgun (WGS) entry which is preliminary data.</text>
</comment>
<dbReference type="InterPro" id="IPR008995">
    <property type="entry name" value="Mo/tungstate-bd_C_term_dom"/>
</dbReference>
<dbReference type="InterPro" id="IPR027417">
    <property type="entry name" value="P-loop_NTPase"/>
</dbReference>
<dbReference type="GO" id="GO:0015408">
    <property type="term" value="F:ABC-type ferric iron transporter activity"/>
    <property type="evidence" value="ECO:0007669"/>
    <property type="project" value="InterPro"/>
</dbReference>
<keyword evidence="4" id="KW-0547">Nucleotide-binding</keyword>
<dbReference type="AlphaFoldDB" id="A0A9J6PE14"/>
<dbReference type="RefSeq" id="WP_269331901.1">
    <property type="nucleotide sequence ID" value="NZ_JAMZFT010000001.1"/>
</dbReference>
<dbReference type="GO" id="GO:0043190">
    <property type="term" value="C:ATP-binding cassette (ABC) transporter complex"/>
    <property type="evidence" value="ECO:0007669"/>
    <property type="project" value="InterPro"/>
</dbReference>
<dbReference type="PANTHER" id="PTHR42781:SF4">
    <property type="entry name" value="SPERMIDINE_PUTRESCINE IMPORT ATP-BINDING PROTEIN POTA"/>
    <property type="match status" value="1"/>
</dbReference>
<evidence type="ECO:0000256" key="7">
    <source>
        <dbReference type="ARBA" id="ARBA00023065"/>
    </source>
</evidence>
<evidence type="ECO:0000256" key="3">
    <source>
        <dbReference type="ARBA" id="ARBA00022496"/>
    </source>
</evidence>
<organism evidence="10 11">
    <name type="scientific">Futiania mangrovi</name>
    <dbReference type="NCBI Taxonomy" id="2959716"/>
    <lineage>
        <taxon>Bacteria</taxon>
        <taxon>Pseudomonadati</taxon>
        <taxon>Pseudomonadota</taxon>
        <taxon>Alphaproteobacteria</taxon>
        <taxon>Futianiales</taxon>
        <taxon>Futianiaceae</taxon>
        <taxon>Futiania</taxon>
    </lineage>
</organism>
<evidence type="ECO:0000313" key="10">
    <source>
        <dbReference type="EMBL" id="MCP1335979.1"/>
    </source>
</evidence>
<keyword evidence="3" id="KW-0410">Iron transport</keyword>
<keyword evidence="8" id="KW-0472">Membrane</keyword>